<dbReference type="PATRIC" id="fig|1249627.3.peg.2700"/>
<evidence type="ECO:0000256" key="2">
    <source>
        <dbReference type="ARBA" id="ARBA00022801"/>
    </source>
</evidence>
<dbReference type="CDD" id="cd07402">
    <property type="entry name" value="MPP_GpdQ"/>
    <property type="match status" value="1"/>
</dbReference>
<evidence type="ECO:0000256" key="1">
    <source>
        <dbReference type="ARBA" id="ARBA00022723"/>
    </source>
</evidence>
<dbReference type="eggNOG" id="COG1409">
    <property type="taxonomic scope" value="Bacteria"/>
</dbReference>
<sequence>MRIIQLTDLHLFADPQGSLLGITTRNSFEAVLEMALEQSPDARAMVITGDLVHDDSPASYRYLRDTLRQTGLPCFCTAGNHDPQNLMDEHLGGYGVGPFALRRLDGWNLIFLDSNVNGSDGGHLAPEHIAQLENLLDDDGAPTLLFMHHHPIPVGSVWMDTMGIDNGDRLIALCNGHPQIKGILFGHIHQCFERDLGGYQVLGSPSTCIQFLPHSLDFALDNKPPGYRELDLHPDGRLTSRVMRLDHYAERPIHQVGGY</sequence>
<dbReference type="NCBIfam" id="NF008359">
    <property type="entry name" value="PRK11148.1"/>
    <property type="match status" value="1"/>
</dbReference>
<feature type="domain" description="Calcineurin-like phosphoesterase" evidence="5">
    <location>
        <begin position="1"/>
        <end position="191"/>
    </location>
</feature>
<evidence type="ECO:0000313" key="7">
    <source>
        <dbReference type="Proteomes" id="UP000019460"/>
    </source>
</evidence>
<keyword evidence="3" id="KW-0408">Iron</keyword>
<dbReference type="InterPro" id="IPR050884">
    <property type="entry name" value="CNP_phosphodiesterase-III"/>
</dbReference>
<comment type="caution">
    <text evidence="6">The sequence shown here is derived from an EMBL/GenBank/DDBJ whole genome shotgun (WGS) entry which is preliminary data.</text>
</comment>
<dbReference type="STRING" id="1249627.D779_2535"/>
<accession>W9V512</accession>
<dbReference type="GO" id="GO:0046872">
    <property type="term" value="F:metal ion binding"/>
    <property type="evidence" value="ECO:0007669"/>
    <property type="project" value="UniProtKB-KW"/>
</dbReference>
<dbReference type="GO" id="GO:0004112">
    <property type="term" value="F:cyclic-nucleotide phosphodiesterase activity"/>
    <property type="evidence" value="ECO:0007669"/>
    <property type="project" value="InterPro"/>
</dbReference>
<proteinExistence type="inferred from homology"/>
<keyword evidence="2" id="KW-0378">Hydrolase</keyword>
<dbReference type="Gene3D" id="3.60.21.10">
    <property type="match status" value="1"/>
</dbReference>
<keyword evidence="1" id="KW-0479">Metal-binding</keyword>
<dbReference type="AlphaFoldDB" id="W9V512"/>
<name>W9V512_9GAMM</name>
<dbReference type="Pfam" id="PF00149">
    <property type="entry name" value="Metallophos"/>
    <property type="match status" value="1"/>
</dbReference>
<dbReference type="Proteomes" id="UP000019460">
    <property type="component" value="Unassembled WGS sequence"/>
</dbReference>
<evidence type="ECO:0000256" key="3">
    <source>
        <dbReference type="ARBA" id="ARBA00023004"/>
    </source>
</evidence>
<keyword evidence="7" id="KW-1185">Reference proteome</keyword>
<dbReference type="PANTHER" id="PTHR42988">
    <property type="entry name" value="PHOSPHOHYDROLASE"/>
    <property type="match status" value="1"/>
</dbReference>
<evidence type="ECO:0000313" key="6">
    <source>
        <dbReference type="EMBL" id="EXJ14394.1"/>
    </source>
</evidence>
<evidence type="ECO:0000256" key="4">
    <source>
        <dbReference type="ARBA" id="ARBA00025742"/>
    </source>
</evidence>
<evidence type="ECO:0000259" key="5">
    <source>
        <dbReference type="Pfam" id="PF00149"/>
    </source>
</evidence>
<gene>
    <name evidence="6" type="ORF">D779_2535</name>
</gene>
<dbReference type="RefSeq" id="WP_232424180.1">
    <property type="nucleotide sequence ID" value="NZ_AONC01000040.1"/>
</dbReference>
<comment type="similarity">
    <text evidence="4">Belongs to the cyclic nucleotide phosphodiesterase class-III family.</text>
</comment>
<dbReference type="SUPFAM" id="SSF56300">
    <property type="entry name" value="Metallo-dependent phosphatases"/>
    <property type="match status" value="1"/>
</dbReference>
<protein>
    <submittedName>
        <fullName evidence="6">3',5'-cyclic-nucleotide phosphodiesterase</fullName>
    </submittedName>
</protein>
<organism evidence="6 7">
    <name type="scientific">Imhoffiella purpurea</name>
    <dbReference type="NCBI Taxonomy" id="1249627"/>
    <lineage>
        <taxon>Bacteria</taxon>
        <taxon>Pseudomonadati</taxon>
        <taxon>Pseudomonadota</taxon>
        <taxon>Gammaproteobacteria</taxon>
        <taxon>Chromatiales</taxon>
        <taxon>Chromatiaceae</taxon>
        <taxon>Imhoffiella</taxon>
    </lineage>
</organism>
<dbReference type="InterPro" id="IPR026575">
    <property type="entry name" value="GpdQ/CpdA-like"/>
</dbReference>
<dbReference type="EMBL" id="AONC01000040">
    <property type="protein sequence ID" value="EXJ14394.1"/>
    <property type="molecule type" value="Genomic_DNA"/>
</dbReference>
<dbReference type="InterPro" id="IPR029052">
    <property type="entry name" value="Metallo-depent_PP-like"/>
</dbReference>
<dbReference type="PANTHER" id="PTHR42988:SF2">
    <property type="entry name" value="CYCLIC NUCLEOTIDE PHOSPHODIESTERASE CBUA0032-RELATED"/>
    <property type="match status" value="1"/>
</dbReference>
<reference evidence="6 7" key="1">
    <citation type="submission" date="2012-11" db="EMBL/GenBank/DDBJ databases">
        <title>Genome assembly of Thiorhodococcus sp. AK35.</title>
        <authorList>
            <person name="Nupur N."/>
            <person name="Khatri I."/>
            <person name="Subramanian S."/>
            <person name="Pinnaka A."/>
        </authorList>
    </citation>
    <scope>NUCLEOTIDE SEQUENCE [LARGE SCALE GENOMIC DNA]</scope>
    <source>
        <strain evidence="6 7">AK35</strain>
    </source>
</reference>
<dbReference type="InterPro" id="IPR004843">
    <property type="entry name" value="Calcineurin-like_PHP"/>
</dbReference>